<dbReference type="InterPro" id="IPR058031">
    <property type="entry name" value="AAA_lid_NorR"/>
</dbReference>
<dbReference type="GO" id="GO:0000160">
    <property type="term" value="P:phosphorelay signal transduction system"/>
    <property type="evidence" value="ECO:0007669"/>
    <property type="project" value="InterPro"/>
</dbReference>
<organism evidence="6 7">
    <name type="scientific">Nibricoccus aquaticus</name>
    <dbReference type="NCBI Taxonomy" id="2576891"/>
    <lineage>
        <taxon>Bacteria</taxon>
        <taxon>Pseudomonadati</taxon>
        <taxon>Verrucomicrobiota</taxon>
        <taxon>Opitutia</taxon>
        <taxon>Opitutales</taxon>
        <taxon>Opitutaceae</taxon>
        <taxon>Nibricoccus</taxon>
    </lineage>
</organism>
<keyword evidence="3" id="KW-0597">Phosphoprotein</keyword>
<accession>A0A290QE42</accession>
<dbReference type="InterPro" id="IPR027417">
    <property type="entry name" value="P-loop_NTPase"/>
</dbReference>
<feature type="modified residue" description="4-aspartylphosphate" evidence="3">
    <location>
        <position position="52"/>
    </location>
</feature>
<keyword evidence="2" id="KW-0067">ATP-binding</keyword>
<evidence type="ECO:0000313" key="6">
    <source>
        <dbReference type="EMBL" id="ATC63608.1"/>
    </source>
</evidence>
<dbReference type="SUPFAM" id="SSF52172">
    <property type="entry name" value="CheY-like"/>
    <property type="match status" value="1"/>
</dbReference>
<dbReference type="Pfam" id="PF00072">
    <property type="entry name" value="Response_reg"/>
    <property type="match status" value="1"/>
</dbReference>
<dbReference type="RefSeq" id="WP_096055240.1">
    <property type="nucleotide sequence ID" value="NZ_CP023344.1"/>
</dbReference>
<dbReference type="InterPro" id="IPR002078">
    <property type="entry name" value="Sigma_54_int"/>
</dbReference>
<sequence length="419" mass="46228">MPSVLIVDDLLSIHEMLDAVIQPTGFATAFATDGEKALVRYKAEKQDIVLADIDMKPMDGITLLKQLKLFDPNAVVIIMTAYASTESAIQALKFGAFDYLQKPFRVDELISTLKRGLEYKQFSLADKNTHSPFPSAKGADLESRLIGSSAKFKKFLQQIKKLSTVRSPVLLHGEVGTGKSTVAEILHAVNPSPDGQLVRIDCSLSDEANFREGLLGQSGSGGTWIKQAKGGTLFLHHLQCLPMPMQKELVSVLRTTSSGFRLVCTTTEDLEKLTDEGTFHDELFYRVASLPVAIPSLRDRTDDIPALVKHFATKTTNPNFDASQVEFTDDAIEVLQAYHWPGNLTELHQVVSKLASTAESRVITSQELPMRLKEVKDWPKLEDFLAGQQKQYTDLVLRACNDDKAKAAKVLGIPASQIK</sequence>
<dbReference type="SUPFAM" id="SSF52540">
    <property type="entry name" value="P-loop containing nucleoside triphosphate hydrolases"/>
    <property type="match status" value="1"/>
</dbReference>
<dbReference type="Proteomes" id="UP000217265">
    <property type="component" value="Chromosome"/>
</dbReference>
<reference evidence="6 7" key="1">
    <citation type="submission" date="2017-09" db="EMBL/GenBank/DDBJ databases">
        <title>Complete genome sequence of Verrucomicrobial strain HZ-65, isolated from freshwater.</title>
        <authorList>
            <person name="Choi A."/>
        </authorList>
    </citation>
    <scope>NUCLEOTIDE SEQUENCE [LARGE SCALE GENOMIC DNA]</scope>
    <source>
        <strain evidence="6 7">HZ-65</strain>
    </source>
</reference>
<dbReference type="KEGG" id="vbh:CMV30_06385"/>
<dbReference type="Gene3D" id="1.10.8.60">
    <property type="match status" value="1"/>
</dbReference>
<dbReference type="PROSITE" id="PS50045">
    <property type="entry name" value="SIGMA54_INTERACT_4"/>
    <property type="match status" value="1"/>
</dbReference>
<dbReference type="EMBL" id="CP023344">
    <property type="protein sequence ID" value="ATC63608.1"/>
    <property type="molecule type" value="Genomic_DNA"/>
</dbReference>
<evidence type="ECO:0008006" key="8">
    <source>
        <dbReference type="Google" id="ProtNLM"/>
    </source>
</evidence>
<name>A0A290QE42_9BACT</name>
<feature type="domain" description="Sigma-54 factor interaction" evidence="4">
    <location>
        <begin position="145"/>
        <end position="356"/>
    </location>
</feature>
<evidence type="ECO:0000259" key="4">
    <source>
        <dbReference type="PROSITE" id="PS50045"/>
    </source>
</evidence>
<evidence type="ECO:0000259" key="5">
    <source>
        <dbReference type="PROSITE" id="PS50110"/>
    </source>
</evidence>
<dbReference type="InterPro" id="IPR011006">
    <property type="entry name" value="CheY-like_superfamily"/>
</dbReference>
<dbReference type="GO" id="GO:0005524">
    <property type="term" value="F:ATP binding"/>
    <property type="evidence" value="ECO:0007669"/>
    <property type="project" value="UniProtKB-KW"/>
</dbReference>
<dbReference type="GO" id="GO:0006355">
    <property type="term" value="P:regulation of DNA-templated transcription"/>
    <property type="evidence" value="ECO:0007669"/>
    <property type="project" value="InterPro"/>
</dbReference>
<dbReference type="PANTHER" id="PTHR32071:SF122">
    <property type="entry name" value="SIGMA FACTOR"/>
    <property type="match status" value="1"/>
</dbReference>
<dbReference type="Pfam" id="PF25601">
    <property type="entry name" value="AAA_lid_14"/>
    <property type="match status" value="1"/>
</dbReference>
<dbReference type="OrthoDB" id="9802354at2"/>
<dbReference type="Pfam" id="PF00158">
    <property type="entry name" value="Sigma54_activat"/>
    <property type="match status" value="1"/>
</dbReference>
<evidence type="ECO:0000313" key="7">
    <source>
        <dbReference type="Proteomes" id="UP000217265"/>
    </source>
</evidence>
<dbReference type="PANTHER" id="PTHR32071">
    <property type="entry name" value="TRANSCRIPTIONAL REGULATORY PROTEIN"/>
    <property type="match status" value="1"/>
</dbReference>
<keyword evidence="7" id="KW-1185">Reference proteome</keyword>
<dbReference type="SMART" id="SM00448">
    <property type="entry name" value="REC"/>
    <property type="match status" value="1"/>
</dbReference>
<dbReference type="CDD" id="cd00009">
    <property type="entry name" value="AAA"/>
    <property type="match status" value="1"/>
</dbReference>
<gene>
    <name evidence="6" type="ORF">CMV30_06385</name>
</gene>
<evidence type="ECO:0000256" key="3">
    <source>
        <dbReference type="PROSITE-ProRule" id="PRU00169"/>
    </source>
</evidence>
<feature type="domain" description="Response regulatory" evidence="5">
    <location>
        <begin position="3"/>
        <end position="117"/>
    </location>
</feature>
<evidence type="ECO:0000256" key="2">
    <source>
        <dbReference type="ARBA" id="ARBA00022840"/>
    </source>
</evidence>
<dbReference type="PROSITE" id="PS50110">
    <property type="entry name" value="RESPONSE_REGULATORY"/>
    <property type="match status" value="1"/>
</dbReference>
<dbReference type="Gene3D" id="3.40.50.300">
    <property type="entry name" value="P-loop containing nucleotide triphosphate hydrolases"/>
    <property type="match status" value="1"/>
</dbReference>
<keyword evidence="1" id="KW-0547">Nucleotide-binding</keyword>
<proteinExistence type="predicted"/>
<dbReference type="InterPro" id="IPR001789">
    <property type="entry name" value="Sig_transdc_resp-reg_receiver"/>
</dbReference>
<dbReference type="Gene3D" id="3.40.50.2300">
    <property type="match status" value="1"/>
</dbReference>
<protein>
    <recommendedName>
        <fullName evidence="8">Sigma-54-dependent Fis family transcriptional regulator</fullName>
    </recommendedName>
</protein>
<evidence type="ECO:0000256" key="1">
    <source>
        <dbReference type="ARBA" id="ARBA00022741"/>
    </source>
</evidence>
<dbReference type="AlphaFoldDB" id="A0A290QE42"/>